<feature type="compositionally biased region" description="Polar residues" evidence="1">
    <location>
        <begin position="104"/>
        <end position="134"/>
    </location>
</feature>
<dbReference type="EMBL" id="JAULSW010000001">
    <property type="protein sequence ID" value="KAK3394950.1"/>
    <property type="molecule type" value="Genomic_DNA"/>
</dbReference>
<feature type="region of interest" description="Disordered" evidence="1">
    <location>
        <begin position="47"/>
        <end position="134"/>
    </location>
</feature>
<evidence type="ECO:0000313" key="4">
    <source>
        <dbReference type="Proteomes" id="UP001285441"/>
    </source>
</evidence>
<feature type="transmembrane region" description="Helical" evidence="2">
    <location>
        <begin position="17"/>
        <end position="41"/>
    </location>
</feature>
<keyword evidence="2" id="KW-0812">Transmembrane</keyword>
<dbReference type="Proteomes" id="UP001285441">
    <property type="component" value="Unassembled WGS sequence"/>
</dbReference>
<protein>
    <submittedName>
        <fullName evidence="3">Uncharacterized protein</fullName>
    </submittedName>
</protein>
<feature type="compositionally biased region" description="Basic residues" evidence="1">
    <location>
        <begin position="76"/>
        <end position="85"/>
    </location>
</feature>
<reference evidence="3" key="1">
    <citation type="journal article" date="2023" name="Mol. Phylogenet. Evol.">
        <title>Genome-scale phylogeny and comparative genomics of the fungal order Sordariales.</title>
        <authorList>
            <person name="Hensen N."/>
            <person name="Bonometti L."/>
            <person name="Westerberg I."/>
            <person name="Brannstrom I.O."/>
            <person name="Guillou S."/>
            <person name="Cros-Aarteil S."/>
            <person name="Calhoun S."/>
            <person name="Haridas S."/>
            <person name="Kuo A."/>
            <person name="Mondo S."/>
            <person name="Pangilinan J."/>
            <person name="Riley R."/>
            <person name="LaButti K."/>
            <person name="Andreopoulos B."/>
            <person name="Lipzen A."/>
            <person name="Chen C."/>
            <person name="Yan M."/>
            <person name="Daum C."/>
            <person name="Ng V."/>
            <person name="Clum A."/>
            <person name="Steindorff A."/>
            <person name="Ohm R.A."/>
            <person name="Martin F."/>
            <person name="Silar P."/>
            <person name="Natvig D.O."/>
            <person name="Lalanne C."/>
            <person name="Gautier V."/>
            <person name="Ament-Velasquez S.L."/>
            <person name="Kruys A."/>
            <person name="Hutchinson M.I."/>
            <person name="Powell A.J."/>
            <person name="Barry K."/>
            <person name="Miller A.N."/>
            <person name="Grigoriev I.V."/>
            <person name="Debuchy R."/>
            <person name="Gladieux P."/>
            <person name="Hiltunen Thoren M."/>
            <person name="Johannesson H."/>
        </authorList>
    </citation>
    <scope>NUCLEOTIDE SEQUENCE</scope>
    <source>
        <strain evidence="3">CBS 232.78</strain>
    </source>
</reference>
<keyword evidence="2" id="KW-1133">Transmembrane helix</keyword>
<sequence>MDSNSLATAAGQPFPTWAIGTIAFVSVFVLAFVGYMLGLCVNDLRYRERRNSTSSSGSSESSISDMERGMEEIRKSPRRPARKSNRTSPEKTEQGGSGVIDTPPGQTLPPNRSGTPRYQNGGYTFEFNTPSSKV</sequence>
<comment type="caution">
    <text evidence="3">The sequence shown here is derived from an EMBL/GenBank/DDBJ whole genome shotgun (WGS) entry which is preliminary data.</text>
</comment>
<evidence type="ECO:0000313" key="3">
    <source>
        <dbReference type="EMBL" id="KAK3394950.1"/>
    </source>
</evidence>
<name>A0AAE0P8F4_9PEZI</name>
<organism evidence="3 4">
    <name type="scientific">Podospora didyma</name>
    <dbReference type="NCBI Taxonomy" id="330526"/>
    <lineage>
        <taxon>Eukaryota</taxon>
        <taxon>Fungi</taxon>
        <taxon>Dikarya</taxon>
        <taxon>Ascomycota</taxon>
        <taxon>Pezizomycotina</taxon>
        <taxon>Sordariomycetes</taxon>
        <taxon>Sordariomycetidae</taxon>
        <taxon>Sordariales</taxon>
        <taxon>Podosporaceae</taxon>
        <taxon>Podospora</taxon>
    </lineage>
</organism>
<keyword evidence="2" id="KW-0472">Membrane</keyword>
<gene>
    <name evidence="3" type="ORF">B0H63DRAFT_518025</name>
</gene>
<feature type="compositionally biased region" description="Low complexity" evidence="1">
    <location>
        <begin position="52"/>
        <end position="64"/>
    </location>
</feature>
<proteinExistence type="predicted"/>
<accession>A0AAE0P8F4</accession>
<dbReference type="AlphaFoldDB" id="A0AAE0P8F4"/>
<keyword evidence="4" id="KW-1185">Reference proteome</keyword>
<evidence type="ECO:0000256" key="2">
    <source>
        <dbReference type="SAM" id="Phobius"/>
    </source>
</evidence>
<feature type="compositionally biased region" description="Basic and acidic residues" evidence="1">
    <location>
        <begin position="65"/>
        <end position="75"/>
    </location>
</feature>
<evidence type="ECO:0000256" key="1">
    <source>
        <dbReference type="SAM" id="MobiDB-lite"/>
    </source>
</evidence>
<reference evidence="3" key="2">
    <citation type="submission" date="2023-06" db="EMBL/GenBank/DDBJ databases">
        <authorList>
            <consortium name="Lawrence Berkeley National Laboratory"/>
            <person name="Haridas S."/>
            <person name="Hensen N."/>
            <person name="Bonometti L."/>
            <person name="Westerberg I."/>
            <person name="Brannstrom I.O."/>
            <person name="Guillou S."/>
            <person name="Cros-Aarteil S."/>
            <person name="Calhoun S."/>
            <person name="Kuo A."/>
            <person name="Mondo S."/>
            <person name="Pangilinan J."/>
            <person name="Riley R."/>
            <person name="LaButti K."/>
            <person name="Andreopoulos B."/>
            <person name="Lipzen A."/>
            <person name="Chen C."/>
            <person name="Yanf M."/>
            <person name="Daum C."/>
            <person name="Ng V."/>
            <person name="Clum A."/>
            <person name="Steindorff A."/>
            <person name="Ohm R."/>
            <person name="Martin F."/>
            <person name="Silar P."/>
            <person name="Natvig D."/>
            <person name="Lalanne C."/>
            <person name="Gautier V."/>
            <person name="Ament-velasquez S.L."/>
            <person name="Kruys A."/>
            <person name="Hutchinson M.I."/>
            <person name="Powell A.J."/>
            <person name="Barry K."/>
            <person name="Miller A.N."/>
            <person name="Grigoriev I.V."/>
            <person name="Debuchy R."/>
            <person name="Gladieux P."/>
            <person name="Thoren M.H."/>
            <person name="Johannesson H."/>
        </authorList>
    </citation>
    <scope>NUCLEOTIDE SEQUENCE</scope>
    <source>
        <strain evidence="3">CBS 232.78</strain>
    </source>
</reference>